<dbReference type="GO" id="GO:0016757">
    <property type="term" value="F:glycosyltransferase activity"/>
    <property type="evidence" value="ECO:0007669"/>
    <property type="project" value="UniProtKB-KW"/>
</dbReference>
<keyword evidence="4" id="KW-0808">Transferase</keyword>
<organism evidence="4 5">
    <name type="scientific">Larkinella insperata</name>
    <dbReference type="NCBI Taxonomy" id="332158"/>
    <lineage>
        <taxon>Bacteria</taxon>
        <taxon>Pseudomonadati</taxon>
        <taxon>Bacteroidota</taxon>
        <taxon>Cytophagia</taxon>
        <taxon>Cytophagales</taxon>
        <taxon>Spirosomataceae</taxon>
        <taxon>Larkinella</taxon>
    </lineage>
</organism>
<protein>
    <submittedName>
        <fullName evidence="4">Glycosyltransferase family 2 protein</fullName>
        <ecNumber evidence="4">2.4.-.-</ecNumber>
    </submittedName>
</protein>
<keyword evidence="4" id="KW-0328">Glycosyltransferase</keyword>
<dbReference type="EC" id="2.4.-.-" evidence="4"/>
<evidence type="ECO:0000313" key="5">
    <source>
        <dbReference type="Proteomes" id="UP001597116"/>
    </source>
</evidence>
<evidence type="ECO:0000256" key="1">
    <source>
        <dbReference type="SAM" id="Phobius"/>
    </source>
</evidence>
<dbReference type="Proteomes" id="UP001597116">
    <property type="component" value="Unassembled WGS sequence"/>
</dbReference>
<dbReference type="InterPro" id="IPR001173">
    <property type="entry name" value="Glyco_trans_2-like"/>
</dbReference>
<dbReference type="RefSeq" id="WP_265990488.1">
    <property type="nucleotide sequence ID" value="NZ_CP110973.1"/>
</dbReference>
<accession>A0ABW3Q441</accession>
<comment type="caution">
    <text evidence="4">The sequence shown here is derived from an EMBL/GenBank/DDBJ whole genome shotgun (WGS) entry which is preliminary data.</text>
</comment>
<name>A0ABW3Q441_9BACT</name>
<reference evidence="5" key="1">
    <citation type="journal article" date="2019" name="Int. J. Syst. Evol. Microbiol.">
        <title>The Global Catalogue of Microorganisms (GCM) 10K type strain sequencing project: providing services to taxonomists for standard genome sequencing and annotation.</title>
        <authorList>
            <consortium name="The Broad Institute Genomics Platform"/>
            <consortium name="The Broad Institute Genome Sequencing Center for Infectious Disease"/>
            <person name="Wu L."/>
            <person name="Ma J."/>
        </authorList>
    </citation>
    <scope>NUCLEOTIDE SEQUENCE [LARGE SCALE GENOMIC DNA]</scope>
    <source>
        <strain evidence="5">CCUG 55608</strain>
    </source>
</reference>
<dbReference type="Gene3D" id="3.90.550.10">
    <property type="entry name" value="Spore Coat Polysaccharide Biosynthesis Protein SpsA, Chain A"/>
    <property type="match status" value="1"/>
</dbReference>
<evidence type="ECO:0000259" key="2">
    <source>
        <dbReference type="Pfam" id="PF00535"/>
    </source>
</evidence>
<evidence type="ECO:0000313" key="4">
    <source>
        <dbReference type="EMBL" id="MFD1139811.1"/>
    </source>
</evidence>
<dbReference type="Pfam" id="PF13632">
    <property type="entry name" value="Glyco_trans_2_3"/>
    <property type="match status" value="1"/>
</dbReference>
<dbReference type="PANTHER" id="PTHR43685">
    <property type="entry name" value="GLYCOSYLTRANSFERASE"/>
    <property type="match status" value="1"/>
</dbReference>
<feature type="transmembrane region" description="Helical" evidence="1">
    <location>
        <begin position="239"/>
        <end position="258"/>
    </location>
</feature>
<dbReference type="SUPFAM" id="SSF53448">
    <property type="entry name" value="Nucleotide-diphospho-sugar transferases"/>
    <property type="match status" value="1"/>
</dbReference>
<feature type="transmembrane region" description="Helical" evidence="1">
    <location>
        <begin position="264"/>
        <end position="282"/>
    </location>
</feature>
<sequence length="324" mass="36950">MKPLVSIVIPTYRRPHLLRRCLQALMRQDFDHQQVEVLVVDDGADTHTQRLVEEIAQQSDLPLTYLAQPERRGPAAARNRGWRAASGTIIAFTDDDCIPADSWIGSAVQDFSRGAQVVTGQVRVPLSDTPTEAEKIVAFLETAEFVTANCFCLRSVLEQVGGLDERFDIAWREDSDLQFRFLESGIPIIRNPDAVIVHPCRKAPWWASLKDERKNAYDALLYREHPRLFQDRIPKYRRLVFLYYVFVLSFLLGVGLLLAGDPLAASVAFGVWALSLVVLIGRRLRKTQWSLRQIGQTAITSVLTPFLSVYWRLYGAVKYRTLYW</sequence>
<feature type="domain" description="Glycosyltransferase 2-like" evidence="3">
    <location>
        <begin position="139"/>
        <end position="272"/>
    </location>
</feature>
<feature type="transmembrane region" description="Helical" evidence="1">
    <location>
        <begin position="294"/>
        <end position="314"/>
    </location>
</feature>
<evidence type="ECO:0000259" key="3">
    <source>
        <dbReference type="Pfam" id="PF13632"/>
    </source>
</evidence>
<dbReference type="EMBL" id="JBHTLP010000001">
    <property type="protein sequence ID" value="MFD1139811.1"/>
    <property type="molecule type" value="Genomic_DNA"/>
</dbReference>
<dbReference type="PANTHER" id="PTHR43685:SF3">
    <property type="entry name" value="SLR2126 PROTEIN"/>
    <property type="match status" value="1"/>
</dbReference>
<keyword evidence="5" id="KW-1185">Reference proteome</keyword>
<dbReference type="InterPro" id="IPR050834">
    <property type="entry name" value="Glycosyltransf_2"/>
</dbReference>
<dbReference type="InterPro" id="IPR029044">
    <property type="entry name" value="Nucleotide-diphossugar_trans"/>
</dbReference>
<keyword evidence="1" id="KW-0472">Membrane</keyword>
<feature type="domain" description="Glycosyltransferase 2-like" evidence="2">
    <location>
        <begin position="6"/>
        <end position="130"/>
    </location>
</feature>
<proteinExistence type="predicted"/>
<dbReference type="Pfam" id="PF00535">
    <property type="entry name" value="Glycos_transf_2"/>
    <property type="match status" value="1"/>
</dbReference>
<gene>
    <name evidence="4" type="ORF">ACFQ4C_01765</name>
</gene>
<keyword evidence="1" id="KW-1133">Transmembrane helix</keyword>
<keyword evidence="1" id="KW-0812">Transmembrane</keyword>